<dbReference type="Pfam" id="PF17759">
    <property type="entry name" value="tRNA_synthFbeta"/>
    <property type="match status" value="1"/>
</dbReference>
<dbReference type="SMART" id="SM00873">
    <property type="entry name" value="B3_4"/>
    <property type="match status" value="1"/>
</dbReference>
<comment type="caution">
    <text evidence="20">The sequence shown here is derived from an EMBL/GenBank/DDBJ whole genome shotgun (WGS) entry which is preliminary data.</text>
</comment>
<keyword evidence="21" id="KW-1185">Reference proteome</keyword>
<dbReference type="InterPro" id="IPR020825">
    <property type="entry name" value="Phe-tRNA_synthase-like_B3/B4"/>
</dbReference>
<evidence type="ECO:0000256" key="1">
    <source>
        <dbReference type="ARBA" id="ARBA00004496"/>
    </source>
</evidence>
<evidence type="ECO:0000256" key="15">
    <source>
        <dbReference type="HAMAP-Rule" id="MF_00283"/>
    </source>
</evidence>
<dbReference type="GO" id="GO:0006432">
    <property type="term" value="P:phenylalanyl-tRNA aminoacylation"/>
    <property type="evidence" value="ECO:0007669"/>
    <property type="project" value="UniProtKB-UniRule"/>
</dbReference>
<evidence type="ECO:0000259" key="17">
    <source>
        <dbReference type="PROSITE" id="PS50886"/>
    </source>
</evidence>
<dbReference type="InterPro" id="IPR045060">
    <property type="entry name" value="Phe-tRNA-ligase_IIc_bsu"/>
</dbReference>
<dbReference type="PROSITE" id="PS50886">
    <property type="entry name" value="TRBD"/>
    <property type="match status" value="1"/>
</dbReference>
<evidence type="ECO:0000256" key="4">
    <source>
        <dbReference type="ARBA" id="ARBA00022490"/>
    </source>
</evidence>
<evidence type="ECO:0000256" key="7">
    <source>
        <dbReference type="ARBA" id="ARBA00022723"/>
    </source>
</evidence>
<dbReference type="InterPro" id="IPR005121">
    <property type="entry name" value="Fdx_antiC-bd"/>
</dbReference>
<dbReference type="Pfam" id="PF03483">
    <property type="entry name" value="B3_4"/>
    <property type="match status" value="1"/>
</dbReference>
<sequence>MLLSKKLLNSFFPVLKGVNDDELEYMLNAIGVEVESVTKFDPIENLVVGKIVKIEKHPKSEKLNVCTVLVNNKETIIVTGANNVKENKKVIVALKGATMINGMKIASREILGIESNGMMCGYNELTTRDEYLSDEDKNGIIILDDNAKLNDTDVFKYIGLDDVIYDLSLPSNRNELNGILALGYDLMLIFYPKNKLDFSFDFSKYKKNSMTIGKLDNCDFFGTIELDDVEVKESSWVVKSYLMNSGIKPINWLVDISNLAMIIGGNPTHCYDKNTLGKTIFVENFSKKKNIVALDDNKYELNKNDLVVMSDEKIIGVGGIIGLKDTCVNNSTKKALFEVANFNNVSIKKTSMNMGLKTDASTLFSKQIPLWITIKTFELLIDLLSKSKTKFVGIKFSKFNIQPNKIKFELEKINEILNAKYTIASLKKILLDMKFSIKDNYILPPPYRIDIENINDVAEEILKKINVNKLENTPIDNTGVRIINNYEYDNLMLIKNYFIDKGFSLIKTYNLTSIDFNNKFNLFNSKKHVKVINPISKDREYLRSSLIGQHIDVYEYNANHQNELIPIFEIQNLNYDDKVHTHLCLVNYGNYRVNNINKSFIVNDIFLFKSLLLDMFKIFNYEICFDTDLGELKTLYLKNNSIRVLNSEKKPIGIIGQVNPLLIKNKKIGKEDVYFCEIRLDDFYKKKIDLNLRVSKDNVINKIIRVLSFVVEDNKAIELVEKLNQCKLIKNWKLKDVFKMEENKNSYTIEFEILNENKNKSLSIDEINVLFNAVISHFESNNLIIKKI</sequence>
<dbReference type="PANTHER" id="PTHR10947:SF0">
    <property type="entry name" value="PHENYLALANINE--TRNA LIGASE BETA SUBUNIT"/>
    <property type="match status" value="1"/>
</dbReference>
<dbReference type="EMBL" id="AWQU01000089">
    <property type="protein sequence ID" value="KFB07193.1"/>
    <property type="molecule type" value="Genomic_DNA"/>
</dbReference>
<dbReference type="Proteomes" id="UP000028523">
    <property type="component" value="Unassembled WGS sequence"/>
</dbReference>
<comment type="similarity">
    <text evidence="2 15">Belongs to the phenylalanyl-tRNA synthetase beta subunit family. Type 1 subfamily.</text>
</comment>
<evidence type="ECO:0000256" key="8">
    <source>
        <dbReference type="ARBA" id="ARBA00022741"/>
    </source>
</evidence>
<dbReference type="SUPFAM" id="SSF50249">
    <property type="entry name" value="Nucleic acid-binding proteins"/>
    <property type="match status" value="1"/>
</dbReference>
<dbReference type="InterPro" id="IPR041616">
    <property type="entry name" value="PheRS_beta_core"/>
</dbReference>
<dbReference type="InterPro" id="IPR045864">
    <property type="entry name" value="aa-tRNA-synth_II/BPL/LPL"/>
</dbReference>
<evidence type="ECO:0000256" key="5">
    <source>
        <dbReference type="ARBA" id="ARBA00022555"/>
    </source>
</evidence>
<keyword evidence="10 15" id="KW-0460">Magnesium</keyword>
<dbReference type="NCBIfam" id="TIGR00472">
    <property type="entry name" value="pheT_bact"/>
    <property type="match status" value="1"/>
</dbReference>
<keyword evidence="5 16" id="KW-0820">tRNA-binding</keyword>
<dbReference type="InterPro" id="IPR005147">
    <property type="entry name" value="tRNA_synthase_B5-dom"/>
</dbReference>
<dbReference type="Gene3D" id="2.40.50.140">
    <property type="entry name" value="Nucleic acid-binding proteins"/>
    <property type="match status" value="1"/>
</dbReference>
<accession>A0A084U2K7</accession>
<evidence type="ECO:0000256" key="9">
    <source>
        <dbReference type="ARBA" id="ARBA00022840"/>
    </source>
</evidence>
<dbReference type="GO" id="GO:0009328">
    <property type="term" value="C:phenylalanine-tRNA ligase complex"/>
    <property type="evidence" value="ECO:0007669"/>
    <property type="project" value="TreeGrafter"/>
</dbReference>
<dbReference type="CDD" id="cd02796">
    <property type="entry name" value="tRNA_bind_bactPheRS"/>
    <property type="match status" value="1"/>
</dbReference>
<dbReference type="HAMAP" id="MF_00283">
    <property type="entry name" value="Phe_tRNA_synth_beta1"/>
    <property type="match status" value="1"/>
</dbReference>
<dbReference type="SUPFAM" id="SSF46955">
    <property type="entry name" value="Putative DNA-binding domain"/>
    <property type="match status" value="1"/>
</dbReference>
<dbReference type="Gene3D" id="3.50.40.10">
    <property type="entry name" value="Phenylalanyl-trna Synthetase, Chain B, domain 3"/>
    <property type="match status" value="1"/>
</dbReference>
<keyword evidence="7 15" id="KW-0479">Metal-binding</keyword>
<evidence type="ECO:0000256" key="6">
    <source>
        <dbReference type="ARBA" id="ARBA00022598"/>
    </source>
</evidence>
<dbReference type="InterPro" id="IPR012340">
    <property type="entry name" value="NA-bd_OB-fold"/>
</dbReference>
<keyword evidence="13 15" id="KW-0030">Aminoacyl-tRNA synthetase</keyword>
<dbReference type="Gene3D" id="3.30.930.10">
    <property type="entry name" value="Bira Bifunctional Protein, Domain 2"/>
    <property type="match status" value="1"/>
</dbReference>
<evidence type="ECO:0000256" key="2">
    <source>
        <dbReference type="ARBA" id="ARBA00008653"/>
    </source>
</evidence>
<evidence type="ECO:0000256" key="10">
    <source>
        <dbReference type="ARBA" id="ARBA00022842"/>
    </source>
</evidence>
<evidence type="ECO:0000259" key="18">
    <source>
        <dbReference type="PROSITE" id="PS51447"/>
    </source>
</evidence>
<feature type="domain" description="B5" evidence="19">
    <location>
        <begin position="401"/>
        <end position="472"/>
    </location>
</feature>
<protein>
    <recommendedName>
        <fullName evidence="15">Phenylalanine--tRNA ligase beta subunit</fullName>
        <ecNumber evidence="15">6.1.1.20</ecNumber>
    </recommendedName>
    <alternativeName>
        <fullName evidence="15">Phenylalanyl-tRNA synthetase beta subunit</fullName>
        <shortName evidence="15">PheRS</shortName>
    </alternativeName>
</protein>
<dbReference type="EC" id="6.1.1.20" evidence="15"/>
<dbReference type="InterPro" id="IPR033714">
    <property type="entry name" value="tRNA_bind_bactPheRS"/>
</dbReference>
<keyword evidence="12 15" id="KW-0648">Protein biosynthesis</keyword>
<comment type="subunit">
    <text evidence="3 15">Tetramer of two alpha and two beta subunits.</text>
</comment>
<comment type="cofactor">
    <cofactor evidence="15">
        <name>Mg(2+)</name>
        <dbReference type="ChEBI" id="CHEBI:18420"/>
    </cofactor>
    <text evidence="15">Binds 2 magnesium ions per tetramer.</text>
</comment>
<dbReference type="AlphaFoldDB" id="A0A084U2K7"/>
<dbReference type="PANTHER" id="PTHR10947">
    <property type="entry name" value="PHENYLALANYL-TRNA SYNTHETASE BETA CHAIN AND LEUCINE-RICH REPEAT-CONTAINING PROTEIN 47"/>
    <property type="match status" value="1"/>
</dbReference>
<dbReference type="Gene3D" id="3.30.56.10">
    <property type="match status" value="2"/>
</dbReference>
<dbReference type="GO" id="GO:0000287">
    <property type="term" value="F:magnesium ion binding"/>
    <property type="evidence" value="ECO:0007669"/>
    <property type="project" value="UniProtKB-UniRule"/>
</dbReference>
<dbReference type="PROSITE" id="PS51483">
    <property type="entry name" value="B5"/>
    <property type="match status" value="1"/>
</dbReference>
<dbReference type="SMART" id="SM00874">
    <property type="entry name" value="B5"/>
    <property type="match status" value="1"/>
</dbReference>
<dbReference type="GO" id="GO:0005524">
    <property type="term" value="F:ATP binding"/>
    <property type="evidence" value="ECO:0007669"/>
    <property type="project" value="UniProtKB-UniRule"/>
</dbReference>
<gene>
    <name evidence="15 20" type="primary">pheT</name>
    <name evidence="20" type="ORF">P271_17</name>
</gene>
<feature type="binding site" evidence="15">
    <location>
        <position position="456"/>
    </location>
    <ligand>
        <name>Mg(2+)</name>
        <dbReference type="ChEBI" id="CHEBI:18420"/>
        <note>shared with alpha subunit</note>
    </ligand>
</feature>
<keyword evidence="11 16" id="KW-0694">RNA-binding</keyword>
<dbReference type="NCBIfam" id="NF045760">
    <property type="entry name" value="YtpR"/>
    <property type="match status" value="1"/>
</dbReference>
<feature type="domain" description="FDX-ACB" evidence="18">
    <location>
        <begin position="698"/>
        <end position="786"/>
    </location>
</feature>
<dbReference type="GO" id="GO:0004826">
    <property type="term" value="F:phenylalanine-tRNA ligase activity"/>
    <property type="evidence" value="ECO:0007669"/>
    <property type="project" value="UniProtKB-UniRule"/>
</dbReference>
<dbReference type="SUPFAM" id="SSF55681">
    <property type="entry name" value="Class II aaRS and biotin synthetases"/>
    <property type="match status" value="1"/>
</dbReference>
<dbReference type="InterPro" id="IPR009061">
    <property type="entry name" value="DNA-bd_dom_put_sf"/>
</dbReference>
<proteinExistence type="inferred from homology"/>
<reference evidence="20 21" key="1">
    <citation type="journal article" date="2014" name="PLoS ONE">
        <title>Reduction of Hydrogen Peroxide Accumulation and Toxicity by a Catalase from Mycoplasma iowae.</title>
        <authorList>
            <person name="Pritchard R.E."/>
            <person name="Prassinos A.J."/>
            <person name="Osborne J.D."/>
            <person name="Raviv Z."/>
            <person name="Balish M.F."/>
        </authorList>
    </citation>
    <scope>NUCLEOTIDE SEQUENCE [LARGE SCALE GENOMIC DNA]</scope>
    <source>
        <strain evidence="20 21">DK-CPA</strain>
    </source>
</reference>
<keyword evidence="4 15" id="KW-0963">Cytoplasm</keyword>
<evidence type="ECO:0000256" key="13">
    <source>
        <dbReference type="ARBA" id="ARBA00023146"/>
    </source>
</evidence>
<feature type="domain" description="TRNA-binding" evidence="17">
    <location>
        <begin position="40"/>
        <end position="155"/>
    </location>
</feature>
<evidence type="ECO:0000256" key="14">
    <source>
        <dbReference type="ARBA" id="ARBA00049255"/>
    </source>
</evidence>
<evidence type="ECO:0000256" key="3">
    <source>
        <dbReference type="ARBA" id="ARBA00011209"/>
    </source>
</evidence>
<evidence type="ECO:0000313" key="21">
    <source>
        <dbReference type="Proteomes" id="UP000028523"/>
    </source>
</evidence>
<keyword evidence="8 15" id="KW-0547">Nucleotide-binding</keyword>
<keyword evidence="6 15" id="KW-0436">Ligase</keyword>
<feature type="binding site" evidence="15">
    <location>
        <position position="450"/>
    </location>
    <ligand>
        <name>Mg(2+)</name>
        <dbReference type="ChEBI" id="CHEBI:18420"/>
        <note>shared with alpha subunit</note>
    </ligand>
</feature>
<name>A0A084U2K7_MALIO</name>
<comment type="subcellular location">
    <subcellularLocation>
        <location evidence="1 15">Cytoplasm</location>
    </subcellularLocation>
</comment>
<dbReference type="SUPFAM" id="SSF56037">
    <property type="entry name" value="PheT/TilS domain"/>
    <property type="match status" value="1"/>
</dbReference>
<dbReference type="PROSITE" id="PS51447">
    <property type="entry name" value="FDX_ACB"/>
    <property type="match status" value="1"/>
</dbReference>
<evidence type="ECO:0000256" key="12">
    <source>
        <dbReference type="ARBA" id="ARBA00022917"/>
    </source>
</evidence>
<dbReference type="InterPro" id="IPR005146">
    <property type="entry name" value="B3/B4_tRNA-bd"/>
</dbReference>
<evidence type="ECO:0000313" key="20">
    <source>
        <dbReference type="EMBL" id="KFB07193.1"/>
    </source>
</evidence>
<feature type="binding site" evidence="15">
    <location>
        <position position="460"/>
    </location>
    <ligand>
        <name>Mg(2+)</name>
        <dbReference type="ChEBI" id="CHEBI:18420"/>
        <note>shared with alpha subunit</note>
    </ligand>
</feature>
<organism evidence="20 21">
    <name type="scientific">Malacoplasma iowae DK-CPA</name>
    <dbReference type="NCBI Taxonomy" id="1394179"/>
    <lineage>
        <taxon>Bacteria</taxon>
        <taxon>Bacillati</taxon>
        <taxon>Mycoplasmatota</taxon>
        <taxon>Mycoplasmoidales</taxon>
        <taxon>Mycoplasmoidaceae</taxon>
        <taxon>Malacoplasma</taxon>
    </lineage>
</organism>
<comment type="catalytic activity">
    <reaction evidence="14 15">
        <text>tRNA(Phe) + L-phenylalanine + ATP = L-phenylalanyl-tRNA(Phe) + AMP + diphosphate + H(+)</text>
        <dbReference type="Rhea" id="RHEA:19413"/>
        <dbReference type="Rhea" id="RHEA-COMP:9668"/>
        <dbReference type="Rhea" id="RHEA-COMP:9699"/>
        <dbReference type="ChEBI" id="CHEBI:15378"/>
        <dbReference type="ChEBI" id="CHEBI:30616"/>
        <dbReference type="ChEBI" id="CHEBI:33019"/>
        <dbReference type="ChEBI" id="CHEBI:58095"/>
        <dbReference type="ChEBI" id="CHEBI:78442"/>
        <dbReference type="ChEBI" id="CHEBI:78531"/>
        <dbReference type="ChEBI" id="CHEBI:456215"/>
        <dbReference type="EC" id="6.1.1.20"/>
    </reaction>
</comment>
<dbReference type="RefSeq" id="WP_036452650.1">
    <property type="nucleotide sequence ID" value="NZ_AWQU01000089.1"/>
</dbReference>
<evidence type="ECO:0000256" key="16">
    <source>
        <dbReference type="PROSITE-ProRule" id="PRU00209"/>
    </source>
</evidence>
<evidence type="ECO:0000259" key="19">
    <source>
        <dbReference type="PROSITE" id="PS51483"/>
    </source>
</evidence>
<dbReference type="Pfam" id="PF01588">
    <property type="entry name" value="tRNA_bind"/>
    <property type="match status" value="1"/>
</dbReference>
<dbReference type="Pfam" id="PF03484">
    <property type="entry name" value="B5"/>
    <property type="match status" value="1"/>
</dbReference>
<evidence type="ECO:0000256" key="11">
    <source>
        <dbReference type="ARBA" id="ARBA00022884"/>
    </source>
</evidence>
<dbReference type="GO" id="GO:0000049">
    <property type="term" value="F:tRNA binding"/>
    <property type="evidence" value="ECO:0007669"/>
    <property type="project" value="UniProtKB-UniRule"/>
</dbReference>
<dbReference type="InterPro" id="IPR004532">
    <property type="entry name" value="Phe-tRNA-ligase_IIc_bsu_bact"/>
</dbReference>
<keyword evidence="9 15" id="KW-0067">ATP-binding</keyword>
<feature type="binding site" evidence="15">
    <location>
        <position position="459"/>
    </location>
    <ligand>
        <name>Mg(2+)</name>
        <dbReference type="ChEBI" id="CHEBI:18420"/>
        <note>shared with alpha subunit</note>
    </ligand>
</feature>
<dbReference type="InterPro" id="IPR002547">
    <property type="entry name" value="tRNA-bd_dom"/>
</dbReference>